<dbReference type="InterPro" id="IPR036514">
    <property type="entry name" value="SGNH_hydro_sf"/>
</dbReference>
<evidence type="ECO:0000259" key="2">
    <source>
        <dbReference type="Pfam" id="PF13472"/>
    </source>
</evidence>
<dbReference type="SUPFAM" id="SSF52266">
    <property type="entry name" value="SGNH hydrolase"/>
    <property type="match status" value="1"/>
</dbReference>
<proteinExistence type="predicted"/>
<dbReference type="EMBL" id="LLXV01000001">
    <property type="protein sequence ID" value="KRG53237.1"/>
    <property type="molecule type" value="Genomic_DNA"/>
</dbReference>
<keyword evidence="4" id="KW-1185">Reference proteome</keyword>
<feature type="chain" id="PRO_5006391980" evidence="1">
    <location>
        <begin position="24"/>
        <end position="274"/>
    </location>
</feature>
<dbReference type="GO" id="GO:0004622">
    <property type="term" value="F:phosphatidylcholine lysophospholipase activity"/>
    <property type="evidence" value="ECO:0007669"/>
    <property type="project" value="TreeGrafter"/>
</dbReference>
<feature type="domain" description="SGNH hydrolase-type esterase" evidence="2">
    <location>
        <begin position="80"/>
        <end position="244"/>
    </location>
</feature>
<dbReference type="InterPro" id="IPR013830">
    <property type="entry name" value="SGNH_hydro"/>
</dbReference>
<sequence>MRVPVLLAAAVAVCMALGAPLRAAEAAAVNPLLLKPVGELRADEVRFMQQRLADWPQLQRYRDANAQLPAPASGQPRVVFYGDSITEGWGREGSASFFPGKGWLNRGISGQTTAQMLVRFPQDVLALKPQVVVILAGTNDIAGNTGPSTQAMIEDNLHAMVELARAHGIAVVLASVLPVSDYPWLPGTTPAPKVRALNTALKRYADAQHLVYLDYYTPMANAAGGLDPALADDGVHPTAEGYAVMAPLAEAAVKCALQQKSLRQAGLSTATYRN</sequence>
<gene>
    <name evidence="3" type="ORF">ARC23_00195</name>
</gene>
<dbReference type="OrthoDB" id="5624617at2"/>
<dbReference type="Gene3D" id="3.40.50.1110">
    <property type="entry name" value="SGNH hydrolase"/>
    <property type="match status" value="1"/>
</dbReference>
<accession>A0A0R0B7D8</accession>
<dbReference type="Proteomes" id="UP000051757">
    <property type="component" value="Unassembled WGS sequence"/>
</dbReference>
<comment type="caution">
    <text evidence="3">The sequence shown here is derived from an EMBL/GenBank/DDBJ whole genome shotgun (WGS) entry which is preliminary data.</text>
</comment>
<dbReference type="CDD" id="cd04501">
    <property type="entry name" value="SGNH_hydrolase_like_4"/>
    <property type="match status" value="1"/>
</dbReference>
<reference evidence="3 4" key="1">
    <citation type="journal article" date="2016" name="Front. Microbiol.">
        <title>Genome Sequence of Type Strains of Genus Stenotrophomonas.</title>
        <authorList>
            <person name="Patil P.P."/>
            <person name="Midha S."/>
            <person name="Kumar S."/>
            <person name="Patil P.B."/>
        </authorList>
    </citation>
    <scope>NUCLEOTIDE SEQUENCE [LARGE SCALE GENOMIC DNA]</scope>
    <source>
        <strain evidence="3 4">LMG 978</strain>
    </source>
</reference>
<dbReference type="PANTHER" id="PTHR30383">
    <property type="entry name" value="THIOESTERASE 1/PROTEASE 1/LYSOPHOSPHOLIPASE L1"/>
    <property type="match status" value="1"/>
</dbReference>
<dbReference type="InterPro" id="IPR051532">
    <property type="entry name" value="Ester_Hydrolysis_Enzymes"/>
</dbReference>
<evidence type="ECO:0000256" key="1">
    <source>
        <dbReference type="SAM" id="SignalP"/>
    </source>
</evidence>
<keyword evidence="1" id="KW-0732">Signal</keyword>
<dbReference type="AlphaFoldDB" id="A0A0R0B7D8"/>
<name>A0A0R0B7D8_9GAMM</name>
<protein>
    <submittedName>
        <fullName evidence="3">Capsular biosynthesis protein</fullName>
    </submittedName>
</protein>
<organism evidence="3 4">
    <name type="scientific">Stenotrophomonas beteli</name>
    <dbReference type="NCBI Taxonomy" id="3384461"/>
    <lineage>
        <taxon>Bacteria</taxon>
        <taxon>Pseudomonadati</taxon>
        <taxon>Pseudomonadota</taxon>
        <taxon>Gammaproteobacteria</taxon>
        <taxon>Lysobacterales</taxon>
        <taxon>Lysobacteraceae</taxon>
        <taxon>Stenotrophomonas</taxon>
        <taxon>Stenotrophomonas maltophilia group</taxon>
    </lineage>
</organism>
<evidence type="ECO:0000313" key="3">
    <source>
        <dbReference type="EMBL" id="KRG53237.1"/>
    </source>
</evidence>
<dbReference type="Pfam" id="PF13472">
    <property type="entry name" value="Lipase_GDSL_2"/>
    <property type="match status" value="1"/>
</dbReference>
<feature type="signal peptide" evidence="1">
    <location>
        <begin position="1"/>
        <end position="23"/>
    </location>
</feature>
<dbReference type="PANTHER" id="PTHR30383:SF5">
    <property type="entry name" value="SGNH HYDROLASE-TYPE ESTERASE DOMAIN-CONTAINING PROTEIN"/>
    <property type="match status" value="1"/>
</dbReference>
<evidence type="ECO:0000313" key="4">
    <source>
        <dbReference type="Proteomes" id="UP000051757"/>
    </source>
</evidence>